<dbReference type="Proteomes" id="UP000565711">
    <property type="component" value="Unassembled WGS sequence"/>
</dbReference>
<organism evidence="2 3">
    <name type="scientific">Nocardia vermiculata</name>
    <dbReference type="NCBI Taxonomy" id="257274"/>
    <lineage>
        <taxon>Bacteria</taxon>
        <taxon>Bacillati</taxon>
        <taxon>Actinomycetota</taxon>
        <taxon>Actinomycetes</taxon>
        <taxon>Mycobacteriales</taxon>
        <taxon>Nocardiaceae</taxon>
        <taxon>Nocardia</taxon>
    </lineage>
</organism>
<dbReference type="RefSeq" id="WP_067873300.1">
    <property type="nucleotide sequence ID" value="NZ_JAAXOP010000001.1"/>
</dbReference>
<gene>
    <name evidence="2" type="ORF">HGA08_02920</name>
</gene>
<dbReference type="AlphaFoldDB" id="A0A846XSX1"/>
<evidence type="ECO:0000313" key="3">
    <source>
        <dbReference type="Proteomes" id="UP000565711"/>
    </source>
</evidence>
<feature type="domain" description="DUF7065" evidence="1">
    <location>
        <begin position="21"/>
        <end position="170"/>
    </location>
</feature>
<dbReference type="SUPFAM" id="SSF159245">
    <property type="entry name" value="AttH-like"/>
    <property type="match status" value="1"/>
</dbReference>
<proteinExistence type="predicted"/>
<evidence type="ECO:0000313" key="2">
    <source>
        <dbReference type="EMBL" id="NKY49162.1"/>
    </source>
</evidence>
<dbReference type="EMBL" id="JAAXOP010000001">
    <property type="protein sequence ID" value="NKY49162.1"/>
    <property type="molecule type" value="Genomic_DNA"/>
</dbReference>
<sequence length="298" mass="31909">MTTVTPTEQHWGKLSEPIHADAAGAGDPVWKDNAYLSFWDCAAQVFGTVHVSTSPNAPDTRRARFSVSVAGRTTEVVETLDAGTFSSDSIRFGLDGRVRIEHPSVRAELVNAPLFVAADYTVNNAIPALGEAAPLQHFQQACTVTGSVTVEGQTVVTAGHGMRDRTWGFRDETSQWVEFAALFAVGDSAFVSAMKFRRADDTLTADGFVVDSAGTTAITGITFARDGAAQFRWARLELADKTSRRIALDARHGGFRVPAGPAETDGPALGVYDDFLSFDIDGRSGAGIFEQAILHRVA</sequence>
<evidence type="ECO:0000259" key="1">
    <source>
        <dbReference type="Pfam" id="PF23213"/>
    </source>
</evidence>
<reference evidence="2 3" key="1">
    <citation type="submission" date="2020-04" db="EMBL/GenBank/DDBJ databases">
        <title>MicrobeNet Type strains.</title>
        <authorList>
            <person name="Nicholson A.C."/>
        </authorList>
    </citation>
    <scope>NUCLEOTIDE SEQUENCE [LARGE SCALE GENOMIC DNA]</scope>
    <source>
        <strain evidence="2 3">JCM 12354</strain>
    </source>
</reference>
<dbReference type="InterPro" id="IPR055493">
    <property type="entry name" value="DUF7065"/>
</dbReference>
<dbReference type="Pfam" id="PF23213">
    <property type="entry name" value="DUF7065"/>
    <property type="match status" value="1"/>
</dbReference>
<accession>A0A846XSX1</accession>
<name>A0A846XSX1_9NOCA</name>
<protein>
    <recommendedName>
        <fullName evidence="1">DUF7065 domain-containing protein</fullName>
    </recommendedName>
</protein>
<comment type="caution">
    <text evidence="2">The sequence shown here is derived from an EMBL/GenBank/DDBJ whole genome shotgun (WGS) entry which is preliminary data.</text>
</comment>
<keyword evidence="3" id="KW-1185">Reference proteome</keyword>